<evidence type="ECO:0000313" key="1">
    <source>
        <dbReference type="EMBL" id="EGG21032.1"/>
    </source>
</evidence>
<gene>
    <name evidence="1" type="ORF">DFA_00902</name>
</gene>
<dbReference type="OrthoDB" id="10248508at2759"/>
<dbReference type="Proteomes" id="UP000007797">
    <property type="component" value="Unassembled WGS sequence"/>
</dbReference>
<keyword evidence="2" id="KW-1185">Reference proteome</keyword>
<accession>F4PUG0</accession>
<evidence type="ECO:0000313" key="2">
    <source>
        <dbReference type="Proteomes" id="UP000007797"/>
    </source>
</evidence>
<proteinExistence type="predicted"/>
<dbReference type="EMBL" id="GL883010">
    <property type="protein sequence ID" value="EGG21032.1"/>
    <property type="molecule type" value="Genomic_DNA"/>
</dbReference>
<name>F4PUG0_CACFS</name>
<dbReference type="KEGG" id="dfa:DFA_00902"/>
<protein>
    <submittedName>
        <fullName evidence="1">Uncharacterized protein</fullName>
    </submittedName>
</protein>
<reference evidence="2" key="1">
    <citation type="journal article" date="2011" name="Genome Res.">
        <title>Phylogeny-wide analysis of social amoeba genomes highlights ancient origins for complex intercellular communication.</title>
        <authorList>
            <person name="Heidel A.J."/>
            <person name="Lawal H.M."/>
            <person name="Felder M."/>
            <person name="Schilde C."/>
            <person name="Helps N.R."/>
            <person name="Tunggal B."/>
            <person name="Rivero F."/>
            <person name="John U."/>
            <person name="Schleicher M."/>
            <person name="Eichinger L."/>
            <person name="Platzer M."/>
            <person name="Noegel A.A."/>
            <person name="Schaap P."/>
            <person name="Gloeckner G."/>
        </authorList>
    </citation>
    <scope>NUCLEOTIDE SEQUENCE [LARGE SCALE GENOMIC DNA]</scope>
    <source>
        <strain evidence="2">SH3</strain>
    </source>
</reference>
<dbReference type="GeneID" id="14872653"/>
<dbReference type="RefSeq" id="XP_004358882.1">
    <property type="nucleotide sequence ID" value="XM_004358825.1"/>
</dbReference>
<sequence>MLSRLFNHHSINHSGRSICTITGKLSFHETHYLLQGKINGSFPHSFRFDPGTSQISTHHASCVGFKSHPLLLGKSTMTNGDIKYDYLCQGNLFFDDIEIPMIYKVAPHQPALFGLDASMKLNLKFDFLTGDYLITKPTLSHPKSSLFRSIDYDSLLKDRGIDKSQLLPIDQLPTPRETYKSLVLQHKENSIYELDTSFNHGMYISSLYKN</sequence>
<dbReference type="AlphaFoldDB" id="F4PUG0"/>
<organism evidence="1 2">
    <name type="scientific">Cavenderia fasciculata</name>
    <name type="common">Slime mold</name>
    <name type="synonym">Dictyostelium fasciculatum</name>
    <dbReference type="NCBI Taxonomy" id="261658"/>
    <lineage>
        <taxon>Eukaryota</taxon>
        <taxon>Amoebozoa</taxon>
        <taxon>Evosea</taxon>
        <taxon>Eumycetozoa</taxon>
        <taxon>Dictyostelia</taxon>
        <taxon>Acytosteliales</taxon>
        <taxon>Cavenderiaceae</taxon>
        <taxon>Cavenderia</taxon>
    </lineage>
</organism>